<keyword evidence="1" id="KW-1133">Transmembrane helix</keyword>
<sequence length="77" mass="8799">NCSGVEDFEACLGNTTQFCPSHFPCLCKNGEPFCRCDYFRVGWKDYWYMGPKCNHLWNTLDFILVATVPAVTLVIIV</sequence>
<proteinExistence type="predicted"/>
<keyword evidence="1" id="KW-0812">Transmembrane</keyword>
<keyword evidence="3" id="KW-1185">Reference proteome</keyword>
<keyword evidence="1" id="KW-0472">Membrane</keyword>
<organism evidence="2 3">
    <name type="scientific">Manacus vitellinus</name>
    <name type="common">golden-collared manakin</name>
    <dbReference type="NCBI Taxonomy" id="328815"/>
    <lineage>
        <taxon>Eukaryota</taxon>
        <taxon>Metazoa</taxon>
        <taxon>Chordata</taxon>
        <taxon>Craniata</taxon>
        <taxon>Vertebrata</taxon>
        <taxon>Euteleostomi</taxon>
        <taxon>Archelosauria</taxon>
        <taxon>Archosauria</taxon>
        <taxon>Dinosauria</taxon>
        <taxon>Saurischia</taxon>
        <taxon>Theropoda</taxon>
        <taxon>Coelurosauria</taxon>
        <taxon>Aves</taxon>
        <taxon>Neognathae</taxon>
        <taxon>Neoaves</taxon>
        <taxon>Telluraves</taxon>
        <taxon>Australaves</taxon>
        <taxon>Passeriformes</taxon>
        <taxon>Pipridae</taxon>
        <taxon>Manacus</taxon>
    </lineage>
</organism>
<evidence type="ECO:0000256" key="1">
    <source>
        <dbReference type="SAM" id="Phobius"/>
    </source>
</evidence>
<dbReference type="STRING" id="328815.ENSMVIP00005012615"/>
<name>A0A093PRW5_9PASS</name>
<accession>A0A093PRW5</accession>
<dbReference type="EMBL" id="KL670580">
    <property type="protein sequence ID" value="KFW79553.1"/>
    <property type="molecule type" value="Genomic_DNA"/>
</dbReference>
<feature type="non-terminal residue" evidence="2">
    <location>
        <position position="77"/>
    </location>
</feature>
<evidence type="ECO:0000313" key="2">
    <source>
        <dbReference type="EMBL" id="KFW79553.1"/>
    </source>
</evidence>
<feature type="transmembrane region" description="Helical" evidence="1">
    <location>
        <begin position="56"/>
        <end position="76"/>
    </location>
</feature>
<dbReference type="AlphaFoldDB" id="A0A093PRW5"/>
<protein>
    <submittedName>
        <fullName evidence="2">Uncharacterized protein</fullName>
    </submittedName>
</protein>
<dbReference type="OrthoDB" id="9632766at2759"/>
<evidence type="ECO:0000313" key="3">
    <source>
        <dbReference type="Proteomes" id="UP000053258"/>
    </source>
</evidence>
<dbReference type="Proteomes" id="UP000053258">
    <property type="component" value="Unassembled WGS sequence"/>
</dbReference>
<gene>
    <name evidence="2" type="ORF">N305_05425</name>
</gene>
<reference evidence="2 3" key="1">
    <citation type="submission" date="2014-06" db="EMBL/GenBank/DDBJ databases">
        <title>Genome evolution of avian class.</title>
        <authorList>
            <person name="Zhang G."/>
            <person name="Li C."/>
        </authorList>
    </citation>
    <scope>NUCLEOTIDE SEQUENCE [LARGE SCALE GENOMIC DNA]</scope>
    <source>
        <strain evidence="2">BGI_N305</strain>
    </source>
</reference>
<feature type="non-terminal residue" evidence="2">
    <location>
        <position position="1"/>
    </location>
</feature>